<dbReference type="Gene3D" id="3.10.100.10">
    <property type="entry name" value="Mannose-Binding Protein A, subunit A"/>
    <property type="match status" value="1"/>
</dbReference>
<dbReference type="PROSITE" id="PS50041">
    <property type="entry name" value="C_TYPE_LECTIN_2"/>
    <property type="match status" value="1"/>
</dbReference>
<dbReference type="SMART" id="SM00034">
    <property type="entry name" value="CLECT"/>
    <property type="match status" value="1"/>
</dbReference>
<dbReference type="Gene3D" id="2.60.120.380">
    <property type="match status" value="4"/>
</dbReference>
<dbReference type="RefSeq" id="WP_008686871.1">
    <property type="nucleotide sequence ID" value="NZ_ANOH01000405.1"/>
</dbReference>
<evidence type="ECO:0000313" key="4">
    <source>
        <dbReference type="Proteomes" id="UP000011885"/>
    </source>
</evidence>
<proteinExistence type="predicted"/>
<feature type="domain" description="C-type lectin" evidence="2">
    <location>
        <begin position="277"/>
        <end position="371"/>
    </location>
</feature>
<gene>
    <name evidence="3" type="ORF">RSSM_05771</name>
</gene>
<accession>M5U9V4</accession>
<dbReference type="PATRIC" id="fig|1263870.3.peg.6114"/>
<dbReference type="EMBL" id="ANOH01000405">
    <property type="protein sequence ID" value="EMI52783.1"/>
    <property type="molecule type" value="Genomic_DNA"/>
</dbReference>
<reference evidence="3 4" key="1">
    <citation type="journal article" date="2013" name="Mar. Genomics">
        <title>Expression of sulfatases in Rhodopirellula baltica and the diversity of sulfatases in the genus Rhodopirellula.</title>
        <authorList>
            <person name="Wegner C.E."/>
            <person name="Richter-Heitmann T."/>
            <person name="Klindworth A."/>
            <person name="Klockow C."/>
            <person name="Richter M."/>
            <person name="Achstetter T."/>
            <person name="Glockner F.O."/>
            <person name="Harder J."/>
        </authorList>
    </citation>
    <scope>NUCLEOTIDE SEQUENCE [LARGE SCALE GENOMIC DNA]</scope>
    <source>
        <strain evidence="3 4">SM41</strain>
    </source>
</reference>
<dbReference type="Pfam" id="PF00059">
    <property type="entry name" value="Lectin_C"/>
    <property type="match status" value="1"/>
</dbReference>
<dbReference type="InterPro" id="IPR001304">
    <property type="entry name" value="C-type_lectin-like"/>
</dbReference>
<dbReference type="SUPFAM" id="SSF56436">
    <property type="entry name" value="C-type lectin-like"/>
    <property type="match status" value="1"/>
</dbReference>
<dbReference type="Pfam" id="PF00404">
    <property type="entry name" value="Dockerin_1"/>
    <property type="match status" value="1"/>
</dbReference>
<feature type="region of interest" description="Disordered" evidence="1">
    <location>
        <begin position="1"/>
        <end position="27"/>
    </location>
</feature>
<feature type="compositionally biased region" description="Basic residues" evidence="1">
    <location>
        <begin position="1"/>
        <end position="13"/>
    </location>
</feature>
<dbReference type="OrthoDB" id="221077at2"/>
<protein>
    <submittedName>
        <fullName evidence="3">C-type lectin</fullName>
    </submittedName>
</protein>
<dbReference type="PANTHER" id="PTHR22803">
    <property type="entry name" value="MANNOSE, PHOSPHOLIPASE, LECTIN RECEPTOR RELATED"/>
    <property type="match status" value="1"/>
</dbReference>
<evidence type="ECO:0000259" key="2">
    <source>
        <dbReference type="PROSITE" id="PS50041"/>
    </source>
</evidence>
<dbReference type="InterPro" id="IPR002105">
    <property type="entry name" value="Dockerin_1_rpt"/>
</dbReference>
<dbReference type="Proteomes" id="UP000011885">
    <property type="component" value="Unassembled WGS sequence"/>
</dbReference>
<sequence length="1893" mass="206651">MLFRRASKQHRKGSPNDHRQRGANNRLRRSRIEKLEARWLLAASIGGEPNAHLTDSLPEPIAELSFEPLFDDRDLSVARYEGSLRDGFVDRLSIHVDNPTELSLYIDTGGAADHYTAQLFDSNGNSIASASWLRQEDVVDLFASEPGSYVIEIEARSNGIAPFDYQLRVLQGDLPFETGIAEPSLSATPGVFQTSVAGVVTSGLNPEDMDSFSLGILAPGTEIDVLASMPADGTVVPILEVDGPGGIIVDQQSAREHFQGVTTITGEYRVRVRNEAILGDSRYISLDQKTWTAADQAARDLGGHLLAINSQEEQSLVESFGAELWLGLNLDEQASPEMLQWTSGQNVTFSNWADGHPLSNGPALVAASGDWMMDNYPSWRSSLPVVELPRVGTEPVESISGADGLYVLDVTITDSAAPQVTGTSGIPTHDLVATSPIATIELALSERTQICEASDSIVDLREAGEDGELFTDDDRVINVSTELVLWSQTSQLDIQVTDGPLANGFYHLFVSDRLTDRFGNPLAGGEGFSKSFEIAFDSTKHIFEGVSNDSIATATPIPLTADTAEAGLLHNTKTGLGLVETSEDVDYWSFEAPADSMAVIRLTSTRPHLVELLDKDQNVLATQRQKSNSDYLSLDARHLSLTGSSFLRVTRIHGTNDNTPYQLALDLSTSIPMAFIDDSSDNKGDFIQFDELSNPRSGSVTSVLSGQAGPNGHIFPLGQINAGSTVKLRANLPSWSMLKPFVDLYQGFSRVLDLNVSEEVFHGKVLQDAEYFAVIRADVGTGLHGQYILDVEIEDDVAPLLLDTIELPRDGEVGNEFIGWFGLTFSERMRLTGQEIDLRESGADGIFGTDDDRIYEVELAGDTVSQEFKFVIPDGPLPSGQFQMTVTSDATDLSGNALGTETPNAFIFEIDALDTTQIFEGVENDSRETATFLPREMDSGGTSFARTLPFGVGAIETSDDSDWWRVEAHAGETLRVTLKSEHGAGVTFEIHDANGKATNYDITEYSFAPEQFVVAHYDVPSDEEYYIRVISKFGLINHFRTQQNYQLRVDTVADAQTERRERSNDSFYFSDTLALQQTTEGYLFGTFSGTLLVDDQDAFHIDNIDEGLETRLSIDRPEWSNVEPRIFLRENYDITELTPENDGTYRLLSSDATEYDIKIVADPLNTGTGIDGQYLVNVDIRDAKPLSVTDVRGLPSDEGDTDYRLSEFDITFSRPLNEQLAINLEPTLIGAGTDGEFGTDDDHSYNLQHEFSAAEGNVEYDTLHFHLDTGANVLQEGRYQLHLPGTLRSRFGSPLGAGEGFSTTFSIGELPRGYRWEGHENDEPAGAVHLEPESPGSDWFTRGIGSLEREDDVDFWSIDAAAGDRVTVWTPSRSGEPFIEIEVSSHTGESISPVVLQPDHDENGAFEQFRIPSDGTYHLQLKTNTSEIPDDRLYEVWVNVTPQPEGQTTSDHPDSDYPYFAESARGTTAVVAGHFDVAESTQTGDYESDMYDLSHVPEGTVVQLEVRATTWANATPYGVVAPLNDPINNGNIFTGTITDATSTQLIVRPRSRHDADPIAANWNVDYIAKIRTLDVVAPSVTMDTEEVGGKIVIRAVAKDSDDTNRLGSGVVTMSLFSIRDGILEHLVSNPADTIEFELPESSTDVVLATAADRVGNPSVFNLLEHDLGHVTVNSSIANDPDVTLPSRIIVGPGTRLTWTGAWDVLSPHSDGEQIIHRIANGTRVIELDNSLGDQNPVNSFDVDRSGGVSALDALIVINHLNRTGNEPIQGLGSEGYYLDVNGDSHFSSLDALQVINQLWYHDQPSAEPEINSTIIAASSQVVSRNDPSSRSLVSEPQTIIGIAPAKQTANVQGSEVSTRRVITQNAPTIKADQTTLDPLCVDLAIASQIRGEF</sequence>
<name>M5U9V4_9BACT</name>
<evidence type="ECO:0000256" key="1">
    <source>
        <dbReference type="SAM" id="MobiDB-lite"/>
    </source>
</evidence>
<keyword evidence="3" id="KW-0430">Lectin</keyword>
<dbReference type="InterPro" id="IPR050111">
    <property type="entry name" value="C-type_lectin/snaclec_domain"/>
</dbReference>
<dbReference type="InterPro" id="IPR016186">
    <property type="entry name" value="C-type_lectin-like/link_sf"/>
</dbReference>
<dbReference type="GO" id="GO:0000272">
    <property type="term" value="P:polysaccharide catabolic process"/>
    <property type="evidence" value="ECO:0007669"/>
    <property type="project" value="InterPro"/>
</dbReference>
<dbReference type="GO" id="GO:0004553">
    <property type="term" value="F:hydrolase activity, hydrolyzing O-glycosyl compounds"/>
    <property type="evidence" value="ECO:0007669"/>
    <property type="project" value="InterPro"/>
</dbReference>
<comment type="caution">
    <text evidence="3">The sequence shown here is derived from an EMBL/GenBank/DDBJ whole genome shotgun (WGS) entry which is preliminary data.</text>
</comment>
<dbReference type="InterPro" id="IPR016187">
    <property type="entry name" value="CTDL_fold"/>
</dbReference>
<keyword evidence="4" id="KW-1185">Reference proteome</keyword>
<evidence type="ECO:0000313" key="3">
    <source>
        <dbReference type="EMBL" id="EMI52783.1"/>
    </source>
</evidence>
<organism evidence="3 4">
    <name type="scientific">Rhodopirellula sallentina SM41</name>
    <dbReference type="NCBI Taxonomy" id="1263870"/>
    <lineage>
        <taxon>Bacteria</taxon>
        <taxon>Pseudomonadati</taxon>
        <taxon>Planctomycetota</taxon>
        <taxon>Planctomycetia</taxon>
        <taxon>Pirellulales</taxon>
        <taxon>Pirellulaceae</taxon>
        <taxon>Rhodopirellula</taxon>
    </lineage>
</organism>
<dbReference type="GO" id="GO:0030246">
    <property type="term" value="F:carbohydrate binding"/>
    <property type="evidence" value="ECO:0007669"/>
    <property type="project" value="UniProtKB-KW"/>
</dbReference>